<dbReference type="Proteomes" id="UP000233524">
    <property type="component" value="Unassembled WGS sequence"/>
</dbReference>
<evidence type="ECO:0000259" key="3">
    <source>
        <dbReference type="Pfam" id="PF14295"/>
    </source>
</evidence>
<proteinExistence type="predicted"/>
<comment type="caution">
    <text evidence="4">The sequence shown here is derived from an EMBL/GenBank/DDBJ whole genome shotgun (WGS) entry which is preliminary data.</text>
</comment>
<name>A0A2N3N9Y7_9PEZI</name>
<feature type="domain" description="Apple" evidence="3">
    <location>
        <begin position="33"/>
        <end position="69"/>
    </location>
</feature>
<feature type="compositionally biased region" description="Polar residues" evidence="1">
    <location>
        <begin position="340"/>
        <end position="354"/>
    </location>
</feature>
<keyword evidence="2" id="KW-0472">Membrane</keyword>
<gene>
    <name evidence="4" type="ORF">jhhlp_003867</name>
</gene>
<dbReference type="OrthoDB" id="3943216at2759"/>
<dbReference type="InterPro" id="IPR003609">
    <property type="entry name" value="Pan_app"/>
</dbReference>
<keyword evidence="5" id="KW-1185">Reference proteome</keyword>
<feature type="transmembrane region" description="Helical" evidence="2">
    <location>
        <begin position="278"/>
        <end position="302"/>
    </location>
</feature>
<dbReference type="AlphaFoldDB" id="A0A2N3N9Y7"/>
<protein>
    <recommendedName>
        <fullName evidence="3">Apple domain-containing protein</fullName>
    </recommendedName>
</protein>
<organism evidence="4 5">
    <name type="scientific">Lomentospora prolificans</name>
    <dbReference type="NCBI Taxonomy" id="41688"/>
    <lineage>
        <taxon>Eukaryota</taxon>
        <taxon>Fungi</taxon>
        <taxon>Dikarya</taxon>
        <taxon>Ascomycota</taxon>
        <taxon>Pezizomycotina</taxon>
        <taxon>Sordariomycetes</taxon>
        <taxon>Hypocreomycetidae</taxon>
        <taxon>Microascales</taxon>
        <taxon>Microascaceae</taxon>
        <taxon>Lomentospora</taxon>
    </lineage>
</organism>
<reference evidence="4 5" key="1">
    <citation type="journal article" date="2017" name="G3 (Bethesda)">
        <title>First Draft Genome Sequence of the Pathogenic Fungus Lomentospora prolificans (Formerly Scedosporium prolificans).</title>
        <authorList>
            <person name="Luo R."/>
            <person name="Zimin A."/>
            <person name="Workman R."/>
            <person name="Fan Y."/>
            <person name="Pertea G."/>
            <person name="Grossman N."/>
            <person name="Wear M.P."/>
            <person name="Jia B."/>
            <person name="Miller H."/>
            <person name="Casadevall A."/>
            <person name="Timp W."/>
            <person name="Zhang S.X."/>
            <person name="Salzberg S.L."/>
        </authorList>
    </citation>
    <scope>NUCLEOTIDE SEQUENCE [LARGE SCALE GENOMIC DNA]</scope>
    <source>
        <strain evidence="4 5">JHH-5317</strain>
    </source>
</reference>
<dbReference type="STRING" id="41688.A0A2N3N9Y7"/>
<evidence type="ECO:0000313" key="5">
    <source>
        <dbReference type="Proteomes" id="UP000233524"/>
    </source>
</evidence>
<keyword evidence="2" id="KW-0812">Transmembrane</keyword>
<feature type="region of interest" description="Disordered" evidence="1">
    <location>
        <begin position="308"/>
        <end position="357"/>
    </location>
</feature>
<dbReference type="EMBL" id="NLAX01000010">
    <property type="protein sequence ID" value="PKS09253.1"/>
    <property type="molecule type" value="Genomic_DNA"/>
</dbReference>
<feature type="domain" description="Apple" evidence="3">
    <location>
        <begin position="130"/>
        <end position="174"/>
    </location>
</feature>
<evidence type="ECO:0000313" key="4">
    <source>
        <dbReference type="EMBL" id="PKS09253.1"/>
    </source>
</evidence>
<dbReference type="Pfam" id="PF14295">
    <property type="entry name" value="PAN_4"/>
    <property type="match status" value="2"/>
</dbReference>
<evidence type="ECO:0000256" key="2">
    <source>
        <dbReference type="SAM" id="Phobius"/>
    </source>
</evidence>
<evidence type="ECO:0000256" key="1">
    <source>
        <dbReference type="SAM" id="MobiDB-lite"/>
    </source>
</evidence>
<feature type="region of interest" description="Disordered" evidence="1">
    <location>
        <begin position="225"/>
        <end position="250"/>
    </location>
</feature>
<dbReference type="VEuPathDB" id="FungiDB:jhhlp_003867"/>
<dbReference type="Gene3D" id="3.50.4.10">
    <property type="entry name" value="Hepatocyte Growth Factor"/>
    <property type="match status" value="1"/>
</dbReference>
<accession>A0A2N3N9Y7</accession>
<feature type="compositionally biased region" description="Low complexity" evidence="1">
    <location>
        <begin position="225"/>
        <end position="237"/>
    </location>
</feature>
<feature type="compositionally biased region" description="Low complexity" evidence="1">
    <location>
        <begin position="309"/>
        <end position="323"/>
    </location>
</feature>
<keyword evidence="2" id="KW-1133">Transmembrane helix</keyword>
<dbReference type="InParanoid" id="A0A2N3N9Y7"/>
<sequence length="388" mass="39952">MRLERRSSPPCPGADGQEVGATLKVVLSCGVALEGDVIGTVPEATSLTQCADFCGTFHPRCEGINYSETDGCQLYGLPTEGGEIATRQSRLVDSGRAQYPTLIQTACRNGRQLAQGSSGSFEAMCGQVVNGGDIVQKHHTTFDGCAADCATMGGCVAFSFEASMSRGFNNCYLKSAVLDGAISFVDGVDTGVFNAANSAPQAGSATPNGFMTIVPANNAIASGTGDAAAANPTPANDISQGGTPANGNPVVSVTQVVTVPADSAAESQQDSPNNGASLSWVAAPVVGGIAAVLVVIVLVIMFRKRRNNSKSTSSGGSWSMFGGARKRAPPMEGEKGVMGSSRTSSMQRLNSSDGRSIPVYEVKGGKVALRETTTEVQRPMTGLFRSNE</sequence>